<organism evidence="3 4">
    <name type="scientific">Halomonas eurihalina</name>
    <dbReference type="NCBI Taxonomy" id="42566"/>
    <lineage>
        <taxon>Bacteria</taxon>
        <taxon>Pseudomonadati</taxon>
        <taxon>Pseudomonadota</taxon>
        <taxon>Gammaproteobacteria</taxon>
        <taxon>Oceanospirillales</taxon>
        <taxon>Halomonadaceae</taxon>
        <taxon>Halomonas</taxon>
    </lineage>
</organism>
<feature type="coiled-coil region" evidence="1">
    <location>
        <begin position="25"/>
        <end position="94"/>
    </location>
</feature>
<proteinExistence type="predicted"/>
<dbReference type="InterPro" id="IPR055259">
    <property type="entry name" value="YkvP/CgeB_Glyco_trans-like"/>
</dbReference>
<dbReference type="Gene3D" id="3.40.50.2000">
    <property type="entry name" value="Glycogen Phosphorylase B"/>
    <property type="match status" value="1"/>
</dbReference>
<keyword evidence="4" id="KW-1185">Reference proteome</keyword>
<evidence type="ECO:0000256" key="1">
    <source>
        <dbReference type="SAM" id="Coils"/>
    </source>
</evidence>
<dbReference type="SUPFAM" id="SSF53756">
    <property type="entry name" value="UDP-Glycosyltransferase/glycogen phosphorylase"/>
    <property type="match status" value="1"/>
</dbReference>
<feature type="domain" description="Spore protein YkvP/CgeB glycosyl transferase-like" evidence="2">
    <location>
        <begin position="413"/>
        <end position="556"/>
    </location>
</feature>
<reference evidence="3 4" key="1">
    <citation type="submission" date="2019-08" db="EMBL/GenBank/DDBJ databases">
        <title>Draft Genome Sequence of Halomonas eurihalina Isolated from Preserved Hide-surface.</title>
        <authorList>
            <person name="Hussain S.A."/>
            <person name="Xu A."/>
            <person name="Sarker M."/>
            <person name="Sommers C."/>
        </authorList>
    </citation>
    <scope>NUCLEOTIDE SEQUENCE [LARGE SCALE GENOMIC DNA]</scope>
    <source>
        <strain evidence="3 4">MS1</strain>
    </source>
</reference>
<sequence length="741" mass="84849">MLSRVSDNADVNPSLLQTSPCRDGYRKLLVQLESSELQNNRLINQLSDAREEIDRKSKECRDIIQKNTVLTEKLETARKESQELNSKYQDVFRKYKSANAKYRDVSQRYSALRYSPAYSAGVYLRNASKSLVGFFKLPVRLFRLKKQKVGFRIDLRKGLRYVKWKMVVPLAMRLGVPYSKVAYLSYPRPVRKIIAHFVSHSLVSKTQDGEAVKQREVFHPPSSAAQEISILGWQDCPPKKGKPYVIGITDEFTTGCFEKDLNLIQPRPDNWYALAEKYRPEFFLIESAWKGNYGSWQYRVADYSNKPGQEVAHICQYAQEKGIPTVFWNKEDPVHHQKFMCSAKLVDHIFTTDANMKISYQKKTGNPNVHALAFAAQPALHKPSPLAGRKSRACFAGSWYGNRHAERGEMMSWLLQAANQYGLDIYDRNYGSGIFPFPEEYQAGIKGSLPYKELCEEYSRYRVFLNVNSVIDSPTMFSRRVFELMACGTPVVSTYAKGIENLFESDAVWLVHSQEEADEALHTLMTDDVEWRRRSLVGIREVFAKHTYAHRLNEIFDRLGIESRMFTDPAIVLVAEVQSHAELEALDRFARQQCYGAFRLGVACAPGVVDHLTYTPFERIVLLQLGEQAAWVAEQREEYPVAGWITPHGYYGEHYLRDLANATLYEPQAAGWAKAPDKDHFAYGGQAVLAGTLWWTSEFLKSPLKGHPDEYLTRPDLYLADSDQFQHGGMTEQRVERGDCD</sequence>
<accession>A0A5D9CS09</accession>
<protein>
    <submittedName>
        <fullName evidence="3">Glycosyltransferase</fullName>
    </submittedName>
</protein>
<evidence type="ECO:0000259" key="2">
    <source>
        <dbReference type="Pfam" id="PF13524"/>
    </source>
</evidence>
<evidence type="ECO:0000313" key="3">
    <source>
        <dbReference type="EMBL" id="TZG33810.1"/>
    </source>
</evidence>
<comment type="caution">
    <text evidence="3">The sequence shown here is derived from an EMBL/GenBank/DDBJ whole genome shotgun (WGS) entry which is preliminary data.</text>
</comment>
<gene>
    <name evidence="3" type="ORF">FZZ93_15225</name>
</gene>
<dbReference type="AlphaFoldDB" id="A0A5D9CS09"/>
<evidence type="ECO:0000313" key="4">
    <source>
        <dbReference type="Proteomes" id="UP000324260"/>
    </source>
</evidence>
<name>A0A5D9CS09_HALER</name>
<dbReference type="Proteomes" id="UP000324260">
    <property type="component" value="Unassembled WGS sequence"/>
</dbReference>
<dbReference type="EMBL" id="VTPU01000017">
    <property type="protein sequence ID" value="TZG33810.1"/>
    <property type="molecule type" value="Genomic_DNA"/>
</dbReference>
<keyword evidence="3" id="KW-0808">Transferase</keyword>
<dbReference type="GO" id="GO:0016740">
    <property type="term" value="F:transferase activity"/>
    <property type="evidence" value="ECO:0007669"/>
    <property type="project" value="UniProtKB-KW"/>
</dbReference>
<dbReference type="Pfam" id="PF13524">
    <property type="entry name" value="Glyco_trans_1_2"/>
    <property type="match status" value="1"/>
</dbReference>
<dbReference type="OrthoDB" id="8756565at2"/>
<keyword evidence="1" id="KW-0175">Coiled coil</keyword>